<dbReference type="InterPro" id="IPR051785">
    <property type="entry name" value="MMCE/EMCE_epimerase"/>
</dbReference>
<feature type="compositionally biased region" description="Gly residues" evidence="2">
    <location>
        <begin position="125"/>
        <end position="134"/>
    </location>
</feature>
<dbReference type="OrthoDB" id="9798201at2"/>
<proteinExistence type="predicted"/>
<keyword evidence="1" id="KW-0479">Metal-binding</keyword>
<reference evidence="4 5" key="1">
    <citation type="submission" date="2019-03" db="EMBL/GenBank/DDBJ databases">
        <title>Draft genome sequences of novel Actinobacteria.</title>
        <authorList>
            <person name="Sahin N."/>
            <person name="Ay H."/>
            <person name="Saygin H."/>
        </authorList>
    </citation>
    <scope>NUCLEOTIDE SEQUENCE [LARGE SCALE GENOMIC DNA]</scope>
    <source>
        <strain evidence="4 5">JCM 30547</strain>
    </source>
</reference>
<evidence type="ECO:0000313" key="4">
    <source>
        <dbReference type="EMBL" id="TDC15385.1"/>
    </source>
</evidence>
<dbReference type="InterPro" id="IPR029068">
    <property type="entry name" value="Glyas_Bleomycin-R_OHBP_Dase"/>
</dbReference>
<evidence type="ECO:0000256" key="1">
    <source>
        <dbReference type="ARBA" id="ARBA00022723"/>
    </source>
</evidence>
<sequence length="134" mass="14164">MGADDVFPIVTTADLDRLLTFYTDALGAVEHYRFPPEGPPGYVGLHVGKASLGLGHDLDHQPSTGSIALWFYVDNCDATTARIRQAGAPILEEPTDQPWGERIARAQDPDGNSLILGQRPRSPGAGAGGVPTDG</sequence>
<evidence type="ECO:0000259" key="3">
    <source>
        <dbReference type="PROSITE" id="PS51819"/>
    </source>
</evidence>
<feature type="domain" description="VOC" evidence="3">
    <location>
        <begin position="2"/>
        <end position="119"/>
    </location>
</feature>
<dbReference type="PANTHER" id="PTHR43048">
    <property type="entry name" value="METHYLMALONYL-COA EPIMERASE"/>
    <property type="match status" value="1"/>
</dbReference>
<dbReference type="AlphaFoldDB" id="A0A4R4P0J0"/>
<name>A0A4R4P0J0_9ACTN</name>
<feature type="region of interest" description="Disordered" evidence="2">
    <location>
        <begin position="88"/>
        <end position="134"/>
    </location>
</feature>
<dbReference type="EMBL" id="SMKA01000341">
    <property type="protein sequence ID" value="TDC15385.1"/>
    <property type="molecule type" value="Genomic_DNA"/>
</dbReference>
<dbReference type="RefSeq" id="WP_132415074.1">
    <property type="nucleotide sequence ID" value="NZ_SMKA01000341.1"/>
</dbReference>
<dbReference type="GO" id="GO:0046491">
    <property type="term" value="P:L-methylmalonyl-CoA metabolic process"/>
    <property type="evidence" value="ECO:0007669"/>
    <property type="project" value="TreeGrafter"/>
</dbReference>
<accession>A0A4R4P0J0</accession>
<dbReference type="GO" id="GO:0004493">
    <property type="term" value="F:methylmalonyl-CoA epimerase activity"/>
    <property type="evidence" value="ECO:0007669"/>
    <property type="project" value="TreeGrafter"/>
</dbReference>
<organism evidence="4 5">
    <name type="scientific">Kribbella albertanoniae</name>
    <dbReference type="NCBI Taxonomy" id="1266829"/>
    <lineage>
        <taxon>Bacteria</taxon>
        <taxon>Bacillati</taxon>
        <taxon>Actinomycetota</taxon>
        <taxon>Actinomycetes</taxon>
        <taxon>Propionibacteriales</taxon>
        <taxon>Kribbellaceae</taxon>
        <taxon>Kribbella</taxon>
    </lineage>
</organism>
<dbReference type="InterPro" id="IPR004360">
    <property type="entry name" value="Glyas_Fos-R_dOase_dom"/>
</dbReference>
<dbReference type="Gene3D" id="3.10.180.10">
    <property type="entry name" value="2,3-Dihydroxybiphenyl 1,2-Dioxygenase, domain 1"/>
    <property type="match status" value="1"/>
</dbReference>
<comment type="caution">
    <text evidence="4">The sequence shown here is derived from an EMBL/GenBank/DDBJ whole genome shotgun (WGS) entry which is preliminary data.</text>
</comment>
<dbReference type="PROSITE" id="PS51819">
    <property type="entry name" value="VOC"/>
    <property type="match status" value="1"/>
</dbReference>
<evidence type="ECO:0000256" key="2">
    <source>
        <dbReference type="SAM" id="MobiDB-lite"/>
    </source>
</evidence>
<keyword evidence="5" id="KW-1185">Reference proteome</keyword>
<dbReference type="Proteomes" id="UP000295075">
    <property type="component" value="Unassembled WGS sequence"/>
</dbReference>
<dbReference type="Pfam" id="PF00903">
    <property type="entry name" value="Glyoxalase"/>
    <property type="match status" value="1"/>
</dbReference>
<gene>
    <name evidence="4" type="ORF">E1261_40555</name>
</gene>
<dbReference type="GO" id="GO:0046872">
    <property type="term" value="F:metal ion binding"/>
    <property type="evidence" value="ECO:0007669"/>
    <property type="project" value="UniProtKB-KW"/>
</dbReference>
<dbReference type="SUPFAM" id="SSF54593">
    <property type="entry name" value="Glyoxalase/Bleomycin resistance protein/Dihydroxybiphenyl dioxygenase"/>
    <property type="match status" value="1"/>
</dbReference>
<dbReference type="PANTHER" id="PTHR43048:SF4">
    <property type="entry name" value="RING-CLEAVING DIOXYGENASE-RELATED"/>
    <property type="match status" value="1"/>
</dbReference>
<evidence type="ECO:0000313" key="5">
    <source>
        <dbReference type="Proteomes" id="UP000295075"/>
    </source>
</evidence>
<dbReference type="InterPro" id="IPR037523">
    <property type="entry name" value="VOC_core"/>
</dbReference>
<protein>
    <submittedName>
        <fullName evidence="4">Bleomycin resistance protein</fullName>
    </submittedName>
</protein>